<dbReference type="PANTHER" id="PTHR23320:SF128">
    <property type="entry name" value="MEMBRANE-SPANNING 4-DOMAINS SUBFAMILY A MEMBER 4A"/>
    <property type="match status" value="1"/>
</dbReference>
<sequence length="139" mass="15573">MPLPSLKTDPKSLGIVQIMNGVVIFLFGVALRSFYPLSVNSGAVYWGSFCVKSSLVMNLLSILAAVIVTIMLCVDLVHMSVELKPCYDVTDKDCLFIIMFGIIRNIFRMLVVFSVLEVCMAIWTFVLVWKSRDNIEAMP</sequence>
<dbReference type="AlphaFoldDB" id="A0AAE0RK47"/>
<evidence type="ECO:0000256" key="1">
    <source>
        <dbReference type="SAM" id="Phobius"/>
    </source>
</evidence>
<keyword evidence="1" id="KW-0472">Membrane</keyword>
<dbReference type="EMBL" id="JAUCMX010000001">
    <property type="protein sequence ID" value="KAK3557641.1"/>
    <property type="molecule type" value="Genomic_DNA"/>
</dbReference>
<keyword evidence="1" id="KW-0812">Transmembrane</keyword>
<feature type="transmembrane region" description="Helical" evidence="1">
    <location>
        <begin position="106"/>
        <end position="129"/>
    </location>
</feature>
<reference evidence="2" key="1">
    <citation type="submission" date="2023-06" db="EMBL/GenBank/DDBJ databases">
        <title>Male Hemibagrus guttatus genome.</title>
        <authorList>
            <person name="Bian C."/>
        </authorList>
    </citation>
    <scope>NUCLEOTIDE SEQUENCE</scope>
    <source>
        <strain evidence="2">Male_cb2023</strain>
        <tissue evidence="2">Muscle</tissue>
    </source>
</reference>
<organism evidence="2 3">
    <name type="scientific">Hemibagrus guttatus</name>
    <dbReference type="NCBI Taxonomy" id="175788"/>
    <lineage>
        <taxon>Eukaryota</taxon>
        <taxon>Metazoa</taxon>
        <taxon>Chordata</taxon>
        <taxon>Craniata</taxon>
        <taxon>Vertebrata</taxon>
        <taxon>Euteleostomi</taxon>
        <taxon>Actinopterygii</taxon>
        <taxon>Neopterygii</taxon>
        <taxon>Teleostei</taxon>
        <taxon>Ostariophysi</taxon>
        <taxon>Siluriformes</taxon>
        <taxon>Bagridae</taxon>
        <taxon>Hemibagrus</taxon>
    </lineage>
</organism>
<dbReference type="Proteomes" id="UP001274896">
    <property type="component" value="Unassembled WGS sequence"/>
</dbReference>
<evidence type="ECO:0000313" key="3">
    <source>
        <dbReference type="Proteomes" id="UP001274896"/>
    </source>
</evidence>
<comment type="caution">
    <text evidence="2">The sequence shown here is derived from an EMBL/GenBank/DDBJ whole genome shotgun (WGS) entry which is preliminary data.</text>
</comment>
<proteinExistence type="predicted"/>
<gene>
    <name evidence="2" type="ORF">QTP70_032296</name>
</gene>
<dbReference type="InterPro" id="IPR030417">
    <property type="entry name" value="MS4A"/>
</dbReference>
<keyword evidence="1" id="KW-1133">Transmembrane helix</keyword>
<dbReference type="PANTHER" id="PTHR23320">
    <property type="entry name" value="MEMBRANE-SPANNING 4-DOMAINS SUBFAMILY A MS4A -RELATED"/>
    <property type="match status" value="1"/>
</dbReference>
<accession>A0AAE0RK47</accession>
<name>A0AAE0RK47_9TELE</name>
<feature type="transmembrane region" description="Helical" evidence="1">
    <location>
        <begin position="12"/>
        <end position="35"/>
    </location>
</feature>
<protein>
    <submittedName>
        <fullName evidence="2">Uncharacterized protein</fullName>
    </submittedName>
</protein>
<feature type="transmembrane region" description="Helical" evidence="1">
    <location>
        <begin position="55"/>
        <end position="74"/>
    </location>
</feature>
<evidence type="ECO:0000313" key="2">
    <source>
        <dbReference type="EMBL" id="KAK3557641.1"/>
    </source>
</evidence>
<keyword evidence="3" id="KW-1185">Reference proteome</keyword>